<dbReference type="Proteomes" id="UP001256588">
    <property type="component" value="Unassembled WGS sequence"/>
</dbReference>
<dbReference type="PANTHER" id="PTHR28008">
    <property type="entry name" value="DOMAIN PROTEIN, PUTATIVE (AFU_ORTHOLOGUE AFUA_3G10980)-RELATED"/>
    <property type="match status" value="1"/>
</dbReference>
<keyword evidence="1" id="KW-1133">Transmembrane helix</keyword>
<name>A0ABU1XSY2_9GAMM</name>
<protein>
    <submittedName>
        <fullName evidence="2">VanZ family protein</fullName>
    </submittedName>
</protein>
<keyword evidence="1" id="KW-0472">Membrane</keyword>
<proteinExistence type="predicted"/>
<evidence type="ECO:0000313" key="3">
    <source>
        <dbReference type="Proteomes" id="UP001256588"/>
    </source>
</evidence>
<gene>
    <name evidence="2" type="ORF">J2W68_000580</name>
</gene>
<dbReference type="EMBL" id="JAVDWO010000002">
    <property type="protein sequence ID" value="MDR7191872.1"/>
    <property type="molecule type" value="Genomic_DNA"/>
</dbReference>
<dbReference type="PANTHER" id="PTHR28008:SF1">
    <property type="entry name" value="DOMAIN PROTEIN, PUTATIVE (AFU_ORTHOLOGUE AFUA_3G10980)-RELATED"/>
    <property type="match status" value="1"/>
</dbReference>
<evidence type="ECO:0000313" key="2">
    <source>
        <dbReference type="EMBL" id="MDR7191872.1"/>
    </source>
</evidence>
<dbReference type="RefSeq" id="WP_310232636.1">
    <property type="nucleotide sequence ID" value="NZ_JAVDWO010000002.1"/>
</dbReference>
<feature type="transmembrane region" description="Helical" evidence="1">
    <location>
        <begin position="74"/>
        <end position="91"/>
    </location>
</feature>
<accession>A0ABU1XSY2</accession>
<organism evidence="2 3">
    <name type="scientific">Luteimonas terrae</name>
    <dbReference type="NCBI Taxonomy" id="1530191"/>
    <lineage>
        <taxon>Bacteria</taxon>
        <taxon>Pseudomonadati</taxon>
        <taxon>Pseudomonadota</taxon>
        <taxon>Gammaproteobacteria</taxon>
        <taxon>Lysobacterales</taxon>
        <taxon>Lysobacteraceae</taxon>
        <taxon>Luteimonas</taxon>
    </lineage>
</organism>
<comment type="caution">
    <text evidence="2">The sequence shown here is derived from an EMBL/GenBank/DDBJ whole genome shotgun (WGS) entry which is preliminary data.</text>
</comment>
<reference evidence="2 3" key="1">
    <citation type="submission" date="2023-07" db="EMBL/GenBank/DDBJ databases">
        <title>Sorghum-associated microbial communities from plants grown in Nebraska, USA.</title>
        <authorList>
            <person name="Schachtman D."/>
        </authorList>
    </citation>
    <scope>NUCLEOTIDE SEQUENCE [LARGE SCALE GENOMIC DNA]</scope>
    <source>
        <strain evidence="2 3">4099</strain>
    </source>
</reference>
<sequence>MSRRPRFGRAFKPLRRPVLWGGLWIAAIAIVVVLSLAPSVPVPDVPNSDKLHHFLAYFALAAAAVQLYARWPALLGAGIGLVLLGIGLEYAQGALTDTRMQDPADALANTLGVIVGLSTRLTPFRDLLLWFDTRPDRPRR</sequence>
<feature type="transmembrane region" description="Helical" evidence="1">
    <location>
        <begin position="21"/>
        <end position="39"/>
    </location>
</feature>
<keyword evidence="1" id="KW-0812">Transmembrane</keyword>
<keyword evidence="3" id="KW-1185">Reference proteome</keyword>
<evidence type="ECO:0000256" key="1">
    <source>
        <dbReference type="SAM" id="Phobius"/>
    </source>
</evidence>